<sequence>MTPIALDAARVAGWRATWDTMMTGFVPGLSAFERVLTTAAEALRCGPPARVLDLGGGPGLLAERMAARWPDAAVTLVDLDPVLLELARAGLPGEIGVIGADLTSTVWPARTGGGHDLITAVMAVHYLTPAAIRALYAAARDALAPGGVLVVADVMPDDGVPALMRVLDPGPGEAAAELAWAQWWGELAAVPQFQDLMTARAELFRDRPPAGFTADLGWHAAAARDAGFREAGALWRDGRHAALAALAGGMPCSRS</sequence>
<evidence type="ECO:0000259" key="3">
    <source>
        <dbReference type="Pfam" id="PF13649"/>
    </source>
</evidence>
<keyword evidence="5" id="KW-1185">Reference proteome</keyword>
<reference evidence="4" key="1">
    <citation type="submission" date="2021-01" db="EMBL/GenBank/DDBJ databases">
        <title>Whole genome shotgun sequence of Actinoplanes cyaneus NBRC 14990.</title>
        <authorList>
            <person name="Komaki H."/>
            <person name="Tamura T."/>
        </authorList>
    </citation>
    <scope>NUCLEOTIDE SEQUENCE</scope>
    <source>
        <strain evidence="4">NBRC 14990</strain>
    </source>
</reference>
<evidence type="ECO:0000256" key="1">
    <source>
        <dbReference type="ARBA" id="ARBA00022603"/>
    </source>
</evidence>
<dbReference type="CDD" id="cd02440">
    <property type="entry name" value="AdoMet_MTases"/>
    <property type="match status" value="1"/>
</dbReference>
<dbReference type="PANTHER" id="PTHR43861:SF1">
    <property type="entry name" value="TRANS-ACONITATE 2-METHYLTRANSFERASE"/>
    <property type="match status" value="1"/>
</dbReference>
<accession>A0A919IW26</accession>
<dbReference type="Gene3D" id="3.40.50.150">
    <property type="entry name" value="Vaccinia Virus protein VP39"/>
    <property type="match status" value="1"/>
</dbReference>
<organism evidence="4 5">
    <name type="scientific">Actinoplanes cyaneus</name>
    <dbReference type="NCBI Taxonomy" id="52696"/>
    <lineage>
        <taxon>Bacteria</taxon>
        <taxon>Bacillati</taxon>
        <taxon>Actinomycetota</taxon>
        <taxon>Actinomycetes</taxon>
        <taxon>Micromonosporales</taxon>
        <taxon>Micromonosporaceae</taxon>
        <taxon>Actinoplanes</taxon>
    </lineage>
</organism>
<dbReference type="PANTHER" id="PTHR43861">
    <property type="entry name" value="TRANS-ACONITATE 2-METHYLTRANSFERASE-RELATED"/>
    <property type="match status" value="1"/>
</dbReference>
<keyword evidence="1 4" id="KW-0489">Methyltransferase</keyword>
<dbReference type="RefSeq" id="WP_239175463.1">
    <property type="nucleotide sequence ID" value="NZ_BAAAUC010000036.1"/>
</dbReference>
<evidence type="ECO:0000313" key="4">
    <source>
        <dbReference type="EMBL" id="GID69130.1"/>
    </source>
</evidence>
<evidence type="ECO:0000256" key="2">
    <source>
        <dbReference type="ARBA" id="ARBA00022679"/>
    </source>
</evidence>
<dbReference type="GO" id="GO:0032259">
    <property type="term" value="P:methylation"/>
    <property type="evidence" value="ECO:0007669"/>
    <property type="project" value="UniProtKB-KW"/>
</dbReference>
<dbReference type="SUPFAM" id="SSF53335">
    <property type="entry name" value="S-adenosyl-L-methionine-dependent methyltransferases"/>
    <property type="match status" value="1"/>
</dbReference>
<evidence type="ECO:0000313" key="5">
    <source>
        <dbReference type="Proteomes" id="UP000619479"/>
    </source>
</evidence>
<dbReference type="InterPro" id="IPR041698">
    <property type="entry name" value="Methyltransf_25"/>
</dbReference>
<keyword evidence="2" id="KW-0808">Transferase</keyword>
<name>A0A919IW26_9ACTN</name>
<protein>
    <submittedName>
        <fullName evidence="4">Methyltransferase</fullName>
    </submittedName>
</protein>
<dbReference type="Proteomes" id="UP000619479">
    <property type="component" value="Unassembled WGS sequence"/>
</dbReference>
<dbReference type="InterPro" id="IPR029063">
    <property type="entry name" value="SAM-dependent_MTases_sf"/>
</dbReference>
<dbReference type="EMBL" id="BOMH01000058">
    <property type="protein sequence ID" value="GID69130.1"/>
    <property type="molecule type" value="Genomic_DNA"/>
</dbReference>
<proteinExistence type="predicted"/>
<dbReference type="AlphaFoldDB" id="A0A919IW26"/>
<comment type="caution">
    <text evidence="4">The sequence shown here is derived from an EMBL/GenBank/DDBJ whole genome shotgun (WGS) entry which is preliminary data.</text>
</comment>
<gene>
    <name evidence="4" type="ORF">Acy02nite_70110</name>
</gene>
<dbReference type="Pfam" id="PF13649">
    <property type="entry name" value="Methyltransf_25"/>
    <property type="match status" value="1"/>
</dbReference>
<dbReference type="GO" id="GO:0008168">
    <property type="term" value="F:methyltransferase activity"/>
    <property type="evidence" value="ECO:0007669"/>
    <property type="project" value="UniProtKB-KW"/>
</dbReference>
<feature type="domain" description="Methyltransferase" evidence="3">
    <location>
        <begin position="51"/>
        <end position="147"/>
    </location>
</feature>